<dbReference type="RefSeq" id="XP_004829354.1">
    <property type="nucleotide sequence ID" value="XM_004829297.1"/>
</dbReference>
<dbReference type="GO" id="GO:0006412">
    <property type="term" value="P:translation"/>
    <property type="evidence" value="ECO:0007669"/>
    <property type="project" value="UniProtKB-KW"/>
</dbReference>
<dbReference type="OrthoDB" id="407355at2759"/>
<protein>
    <recommendedName>
        <fullName evidence="3">Ribosome recycling factor domain-containing protein</fullName>
    </recommendedName>
</protein>
<organism evidence="4 5">
    <name type="scientific">Theileria equi strain WA</name>
    <dbReference type="NCBI Taxonomy" id="1537102"/>
    <lineage>
        <taxon>Eukaryota</taxon>
        <taxon>Sar</taxon>
        <taxon>Alveolata</taxon>
        <taxon>Apicomplexa</taxon>
        <taxon>Aconoidasida</taxon>
        <taxon>Piroplasmida</taxon>
        <taxon>Theileriidae</taxon>
        <taxon>Theileria</taxon>
    </lineage>
</organism>
<dbReference type="GO" id="GO:0005739">
    <property type="term" value="C:mitochondrion"/>
    <property type="evidence" value="ECO:0007669"/>
    <property type="project" value="TreeGrafter"/>
</dbReference>
<dbReference type="GO" id="GO:0043023">
    <property type="term" value="F:ribosomal large subunit binding"/>
    <property type="evidence" value="ECO:0007669"/>
    <property type="project" value="TreeGrafter"/>
</dbReference>
<dbReference type="Proteomes" id="UP000031512">
    <property type="component" value="Chromosome 1"/>
</dbReference>
<reference evidence="4 5" key="1">
    <citation type="journal article" date="2012" name="BMC Genomics">
        <title>Comparative genomic analysis and phylogenetic position of Theileria equi.</title>
        <authorList>
            <person name="Kappmeyer L.S."/>
            <person name="Thiagarajan M."/>
            <person name="Herndon D.R."/>
            <person name="Ramsay J.D."/>
            <person name="Caler E."/>
            <person name="Djikeng A."/>
            <person name="Gillespie J.J."/>
            <person name="Lau A.O."/>
            <person name="Roalson E.H."/>
            <person name="Silva J.C."/>
            <person name="Silva M.G."/>
            <person name="Suarez C.E."/>
            <person name="Ueti M.W."/>
            <person name="Nene V.M."/>
            <person name="Mealey R.H."/>
            <person name="Knowles D.P."/>
            <person name="Brayton K.A."/>
        </authorList>
    </citation>
    <scope>NUCLEOTIDE SEQUENCE [LARGE SCALE GENOMIC DNA]</scope>
    <source>
        <strain evidence="4 5">WA</strain>
    </source>
</reference>
<dbReference type="PANTHER" id="PTHR20982">
    <property type="entry name" value="RIBOSOME RECYCLING FACTOR"/>
    <property type="match status" value="1"/>
</dbReference>
<dbReference type="STRING" id="1537102.L0AWQ4"/>
<dbReference type="PANTHER" id="PTHR20982:SF3">
    <property type="entry name" value="MITOCHONDRIAL RIBOSOME RECYCLING FACTOR PSEUDO 1"/>
    <property type="match status" value="1"/>
</dbReference>
<accession>L0AWQ4</accession>
<sequence length="254" mass="28771">MILGLLARVALLVDFIQNDQTRILDLVPTFGAVSGFRISSERSLGPGQFHIAAKRRNKLQEEEQDTAISSEDLEKLHNGYKTKLKDLEDYIENELTKIGIHRATPKLIDHIKVDIPKGKKELKHIARIVTNGNFELQVQPFSETYLNPIFCALSLELKDYKVKLLIDHVSVTIPTLGPEVQNQAEATIKKHANDMKTDIRIIRQNAMKALKALESGLSDDMKFTQKNLIENNCKVSSEKIEKMCNNKIKQLNSL</sequence>
<dbReference type="EMBL" id="CP001669">
    <property type="protein sequence ID" value="AFZ79688.1"/>
    <property type="molecule type" value="Genomic_DNA"/>
</dbReference>
<evidence type="ECO:0000313" key="5">
    <source>
        <dbReference type="Proteomes" id="UP000031512"/>
    </source>
</evidence>
<dbReference type="VEuPathDB" id="PiroplasmaDB:BEWA_025370"/>
<dbReference type="InterPro" id="IPR036191">
    <property type="entry name" value="RRF_sf"/>
</dbReference>
<keyword evidence="2" id="KW-0648">Protein biosynthesis</keyword>
<comment type="similarity">
    <text evidence="1">Belongs to the RRF family.</text>
</comment>
<dbReference type="AlphaFoldDB" id="L0AWQ4"/>
<dbReference type="InterPro" id="IPR002661">
    <property type="entry name" value="Ribosome_recyc_fac"/>
</dbReference>
<name>L0AWQ4_THEEQ</name>
<proteinExistence type="inferred from homology"/>
<dbReference type="Gene3D" id="3.30.1360.40">
    <property type="match status" value="1"/>
</dbReference>
<keyword evidence="5" id="KW-1185">Reference proteome</keyword>
<dbReference type="Gene3D" id="1.10.132.20">
    <property type="entry name" value="Ribosome-recycling factor"/>
    <property type="match status" value="1"/>
</dbReference>
<feature type="domain" description="Ribosome recycling factor" evidence="3">
    <location>
        <begin position="92"/>
        <end position="251"/>
    </location>
</feature>
<dbReference type="KEGG" id="beq:BEWA_025370"/>
<dbReference type="GeneID" id="15806249"/>
<evidence type="ECO:0000313" key="4">
    <source>
        <dbReference type="EMBL" id="AFZ79688.1"/>
    </source>
</evidence>
<evidence type="ECO:0000256" key="2">
    <source>
        <dbReference type="ARBA" id="ARBA00022917"/>
    </source>
</evidence>
<dbReference type="Pfam" id="PF01765">
    <property type="entry name" value="RRF"/>
    <property type="match status" value="1"/>
</dbReference>
<evidence type="ECO:0000256" key="1">
    <source>
        <dbReference type="ARBA" id="ARBA00005912"/>
    </source>
</evidence>
<dbReference type="eggNOG" id="ENOG502QXI5">
    <property type="taxonomic scope" value="Eukaryota"/>
</dbReference>
<dbReference type="InterPro" id="IPR023584">
    <property type="entry name" value="Ribosome_recyc_fac_dom"/>
</dbReference>
<dbReference type="SUPFAM" id="SSF55194">
    <property type="entry name" value="Ribosome recycling factor, RRF"/>
    <property type="match status" value="1"/>
</dbReference>
<evidence type="ECO:0000259" key="3">
    <source>
        <dbReference type="Pfam" id="PF01765"/>
    </source>
</evidence>
<gene>
    <name evidence="4" type="ORF">BEWA_025370</name>
</gene>